<dbReference type="Proteomes" id="UP000594262">
    <property type="component" value="Unplaced"/>
</dbReference>
<evidence type="ECO:0000256" key="1">
    <source>
        <dbReference type="SAM" id="MobiDB-lite"/>
    </source>
</evidence>
<dbReference type="OrthoDB" id="6147334at2759"/>
<organism evidence="2 3">
    <name type="scientific">Clytia hemisphaerica</name>
    <dbReference type="NCBI Taxonomy" id="252671"/>
    <lineage>
        <taxon>Eukaryota</taxon>
        <taxon>Metazoa</taxon>
        <taxon>Cnidaria</taxon>
        <taxon>Hydrozoa</taxon>
        <taxon>Hydroidolina</taxon>
        <taxon>Leptothecata</taxon>
        <taxon>Obeliida</taxon>
        <taxon>Clytiidae</taxon>
        <taxon>Clytia</taxon>
    </lineage>
</organism>
<proteinExistence type="predicted"/>
<dbReference type="Pfam" id="PF15299">
    <property type="entry name" value="ALS2CR8"/>
    <property type="match status" value="1"/>
</dbReference>
<dbReference type="PANTHER" id="PTHR47456">
    <property type="entry name" value="PHD-TYPE DOMAIN-CONTAINING PROTEIN"/>
    <property type="match status" value="1"/>
</dbReference>
<dbReference type="EnsemblMetazoa" id="CLYHEMT009040.3">
    <property type="protein sequence ID" value="CLYHEMP009040.3"/>
    <property type="gene ID" value="CLYHEMG009040"/>
</dbReference>
<dbReference type="AlphaFoldDB" id="A0A7M5WL98"/>
<feature type="compositionally biased region" description="Low complexity" evidence="1">
    <location>
        <begin position="45"/>
        <end position="57"/>
    </location>
</feature>
<evidence type="ECO:0000313" key="2">
    <source>
        <dbReference type="EnsemblMetazoa" id="CLYHEMP009040.3"/>
    </source>
</evidence>
<dbReference type="GO" id="GO:0003700">
    <property type="term" value="F:DNA-binding transcription factor activity"/>
    <property type="evidence" value="ECO:0007669"/>
    <property type="project" value="InterPro"/>
</dbReference>
<accession>A0A7M5WL98</accession>
<reference evidence="2" key="1">
    <citation type="submission" date="2021-01" db="UniProtKB">
        <authorList>
            <consortium name="EnsemblMetazoa"/>
        </authorList>
    </citation>
    <scope>IDENTIFICATION</scope>
</reference>
<sequence length="256" mass="29510">TSSSSSSEEEVERKPVKILKINKSVEKDYDSGSDLLPPPPPPQKTQPLSSKSSLLEFSELKRRLNEPLDGSSEDVDEPQKKRETLAETNELHNAGFSDHTDTDDTIDLQYFTSNHELKTAIANYEIKTITRYNVLNSTKNFDEDVSLEKYLKNQMKIKKKLPFVRWEMNQRNDKLPLKFTGTPYIWVGTKNYICHQGQDKNIRRKEKLKGQAAANFASKGDHPQYSKVRRNIRPTKKKHCSVSFAVKKLFLFPEYA</sequence>
<dbReference type="InterPro" id="IPR029309">
    <property type="entry name" value="CaRF"/>
</dbReference>
<dbReference type="PANTHER" id="PTHR47456:SF1">
    <property type="entry name" value="PHD-TYPE DOMAIN-CONTAINING PROTEIN"/>
    <property type="match status" value="1"/>
</dbReference>
<keyword evidence="3" id="KW-1185">Reference proteome</keyword>
<name>A0A7M5WL98_9CNID</name>
<evidence type="ECO:0000313" key="3">
    <source>
        <dbReference type="Proteomes" id="UP000594262"/>
    </source>
</evidence>
<protein>
    <submittedName>
        <fullName evidence="2">Uncharacterized protein</fullName>
    </submittedName>
</protein>
<feature type="region of interest" description="Disordered" evidence="1">
    <location>
        <begin position="1"/>
        <end position="81"/>
    </location>
</feature>